<feature type="transmembrane region" description="Helical" evidence="13">
    <location>
        <begin position="288"/>
        <end position="306"/>
    </location>
</feature>
<evidence type="ECO:0000256" key="3">
    <source>
        <dbReference type="ARBA" id="ARBA00022448"/>
    </source>
</evidence>
<feature type="transmembrane region" description="Helical" evidence="13">
    <location>
        <begin position="153"/>
        <end position="180"/>
    </location>
</feature>
<evidence type="ECO:0000313" key="15">
    <source>
        <dbReference type="Proteomes" id="UP000294558"/>
    </source>
</evidence>
<evidence type="ECO:0000313" key="14">
    <source>
        <dbReference type="EMBL" id="TDT15236.1"/>
    </source>
</evidence>
<dbReference type="PIRSF" id="PIRSF006247">
    <property type="entry name" value="TrkH"/>
    <property type="match status" value="1"/>
</dbReference>
<keyword evidence="10" id="KW-0406">Ion transport</keyword>
<feature type="binding site" evidence="12">
    <location>
        <position position="330"/>
    </location>
    <ligand>
        <name>K(+)</name>
        <dbReference type="ChEBI" id="CHEBI:29103"/>
    </ligand>
</feature>
<name>A0A4R7HYD5_9ACTN</name>
<evidence type="ECO:0000256" key="13">
    <source>
        <dbReference type="SAM" id="Phobius"/>
    </source>
</evidence>
<dbReference type="GO" id="GO:0005886">
    <property type="term" value="C:plasma membrane"/>
    <property type="evidence" value="ECO:0007669"/>
    <property type="project" value="UniProtKB-SubCell"/>
</dbReference>
<evidence type="ECO:0000256" key="7">
    <source>
        <dbReference type="ARBA" id="ARBA00022692"/>
    </source>
</evidence>
<sequence length="505" mass="53459">MSDRMMGSLTGDLGEKWGRSYETLIGHIVGLTVAVAGLGILASAVVDALRSGPDVVPLTIVGLCTSVVGLFGWRFTTLPRQIRILDVFVTVTLAWSVLAVVGALPYYVTGWIPAIDNALFESISGFTTTGATVLRPIEGTGPGVLFWRSITQWMGGMGVIVLVVAVLPTVGSGGMSLLEAEAPGPTGERLTPRVRHTARRLWAVYVGFTIVLAIAYIAAGMSLYDGVAHSFTTVSTGGFSPYNSSLGHFDSALIEWICIVAMFIAGSSFTLLYRLLRGRPGPLFKSKEFQLYTAVVLGVATLLFIVNDAVGSIADRIRGALFTTLTIVSTTGYATDDFGAWSQAAQALIIILLPIGAMAGSTAGGVKMIRILAIASYTHREALRHLHPRLVRPVRVGGGIMPDAVANKIVGFLVLALATFGGGALLIALSGPDLITSFSAAATAFGNVGPGLGDVGPTNDFLELPRFARWVTMGQMLLGRLEIYPVILALSVVTLRRRHSKLRLD</sequence>
<feature type="transmembrane region" description="Helical" evidence="13">
    <location>
        <begin position="55"/>
        <end position="75"/>
    </location>
</feature>
<feature type="binding site" evidence="12">
    <location>
        <position position="447"/>
    </location>
    <ligand>
        <name>K(+)</name>
        <dbReference type="ChEBI" id="CHEBI:29103"/>
    </ligand>
</feature>
<accession>A0A4R7HYD5</accession>
<dbReference type="RefSeq" id="WP_133867704.1">
    <property type="nucleotide sequence ID" value="NZ_JAVJPS010000041.1"/>
</dbReference>
<dbReference type="GO" id="GO:0046872">
    <property type="term" value="F:metal ion binding"/>
    <property type="evidence" value="ECO:0007669"/>
    <property type="project" value="UniProtKB-KW"/>
</dbReference>
<keyword evidence="5" id="KW-0997">Cell inner membrane</keyword>
<dbReference type="Proteomes" id="UP000294558">
    <property type="component" value="Unassembled WGS sequence"/>
</dbReference>
<keyword evidence="12" id="KW-0479">Metal-binding</keyword>
<feature type="binding site" evidence="12">
    <location>
        <position position="448"/>
    </location>
    <ligand>
        <name>K(+)</name>
        <dbReference type="ChEBI" id="CHEBI:29103"/>
    </ligand>
</feature>
<protein>
    <submittedName>
        <fullName evidence="14">Trk system potassium uptake protein TrkH</fullName>
    </submittedName>
</protein>
<dbReference type="InterPro" id="IPR003445">
    <property type="entry name" value="Cat_transpt"/>
</dbReference>
<feature type="binding site" evidence="12">
    <location>
        <position position="129"/>
    </location>
    <ligand>
        <name>K(+)</name>
        <dbReference type="ChEBI" id="CHEBI:29103"/>
    </ligand>
</feature>
<proteinExistence type="inferred from homology"/>
<keyword evidence="9 13" id="KW-1133">Transmembrane helix</keyword>
<evidence type="ECO:0000256" key="6">
    <source>
        <dbReference type="ARBA" id="ARBA00022538"/>
    </source>
</evidence>
<evidence type="ECO:0000256" key="9">
    <source>
        <dbReference type="ARBA" id="ARBA00022989"/>
    </source>
</evidence>
<feature type="transmembrane region" description="Helical" evidence="13">
    <location>
        <begin position="87"/>
        <end position="108"/>
    </location>
</feature>
<keyword evidence="6" id="KW-0633">Potassium transport</keyword>
<keyword evidence="7 13" id="KW-0812">Transmembrane</keyword>
<feature type="transmembrane region" description="Helical" evidence="13">
    <location>
        <begin position="21"/>
        <end position="43"/>
    </location>
</feature>
<evidence type="ECO:0000256" key="5">
    <source>
        <dbReference type="ARBA" id="ARBA00022519"/>
    </source>
</evidence>
<evidence type="ECO:0000256" key="10">
    <source>
        <dbReference type="ARBA" id="ARBA00023065"/>
    </source>
</evidence>
<dbReference type="AlphaFoldDB" id="A0A4R7HYD5"/>
<evidence type="ECO:0000256" key="11">
    <source>
        <dbReference type="ARBA" id="ARBA00023136"/>
    </source>
</evidence>
<reference evidence="14 15" key="1">
    <citation type="submission" date="2019-03" db="EMBL/GenBank/DDBJ databases">
        <title>Sequencing the genomes of 1000 actinobacteria strains.</title>
        <authorList>
            <person name="Klenk H.-P."/>
        </authorList>
    </citation>
    <scope>NUCLEOTIDE SEQUENCE [LARGE SCALE GENOMIC DNA]</scope>
    <source>
        <strain evidence="14 15">DSM 18936</strain>
    </source>
</reference>
<comment type="subcellular location">
    <subcellularLocation>
        <location evidence="1">Cell inner membrane</location>
        <topology evidence="1">Multi-pass membrane protein</topology>
    </subcellularLocation>
</comment>
<feature type="transmembrane region" description="Helical" evidence="13">
    <location>
        <begin position="344"/>
        <end position="366"/>
    </location>
</feature>
<keyword evidence="11 13" id="KW-0472">Membrane</keyword>
<keyword evidence="3" id="KW-0813">Transport</keyword>
<feature type="transmembrane region" description="Helical" evidence="13">
    <location>
        <begin position="477"/>
        <end position="495"/>
    </location>
</feature>
<organism evidence="14 15">
    <name type="scientific">Ilumatobacter fluminis</name>
    <dbReference type="NCBI Taxonomy" id="467091"/>
    <lineage>
        <taxon>Bacteria</taxon>
        <taxon>Bacillati</taxon>
        <taxon>Actinomycetota</taxon>
        <taxon>Acidimicrobiia</taxon>
        <taxon>Acidimicrobiales</taxon>
        <taxon>Ilumatobacteraceae</taxon>
        <taxon>Ilumatobacter</taxon>
    </lineage>
</organism>
<feature type="transmembrane region" description="Helical" evidence="13">
    <location>
        <begin position="409"/>
        <end position="429"/>
    </location>
</feature>
<evidence type="ECO:0000256" key="12">
    <source>
        <dbReference type="PIRSR" id="PIRSR006247-1"/>
    </source>
</evidence>
<dbReference type="EMBL" id="SOAU01000001">
    <property type="protein sequence ID" value="TDT15236.1"/>
    <property type="molecule type" value="Genomic_DNA"/>
</dbReference>
<dbReference type="OrthoDB" id="9810952at2"/>
<feature type="transmembrane region" description="Helical" evidence="13">
    <location>
        <begin position="201"/>
        <end position="224"/>
    </location>
</feature>
<evidence type="ECO:0000256" key="2">
    <source>
        <dbReference type="ARBA" id="ARBA00009137"/>
    </source>
</evidence>
<feature type="binding site" evidence="12">
    <location>
        <position position="128"/>
    </location>
    <ligand>
        <name>K(+)</name>
        <dbReference type="ChEBI" id="CHEBI:29103"/>
    </ligand>
</feature>
<comment type="caution">
    <text evidence="14">The sequence shown here is derived from an EMBL/GenBank/DDBJ whole genome shotgun (WGS) entry which is preliminary data.</text>
</comment>
<evidence type="ECO:0000256" key="1">
    <source>
        <dbReference type="ARBA" id="ARBA00004429"/>
    </source>
</evidence>
<dbReference type="InterPro" id="IPR004772">
    <property type="entry name" value="TrkH"/>
</dbReference>
<dbReference type="PANTHER" id="PTHR32024:SF2">
    <property type="entry name" value="TRK SYSTEM POTASSIUM UPTAKE PROTEIN TRKG-RELATED"/>
    <property type="match status" value="1"/>
</dbReference>
<gene>
    <name evidence="14" type="ORF">BDK89_0801</name>
</gene>
<evidence type="ECO:0000256" key="8">
    <source>
        <dbReference type="ARBA" id="ARBA00022958"/>
    </source>
</evidence>
<feature type="binding site" evidence="12">
    <location>
        <position position="237"/>
    </location>
    <ligand>
        <name>K(+)</name>
        <dbReference type="ChEBI" id="CHEBI:29103"/>
    </ligand>
</feature>
<keyword evidence="8 12" id="KW-0630">Potassium</keyword>
<comment type="similarity">
    <text evidence="2">Belongs to the TrkH potassium transport family.</text>
</comment>
<dbReference type="Pfam" id="PF02386">
    <property type="entry name" value="TrkH"/>
    <property type="match status" value="1"/>
</dbReference>
<keyword evidence="4" id="KW-1003">Cell membrane</keyword>
<dbReference type="GO" id="GO:0015379">
    <property type="term" value="F:potassium:chloride symporter activity"/>
    <property type="evidence" value="ECO:0007669"/>
    <property type="project" value="InterPro"/>
</dbReference>
<feature type="binding site" evidence="12">
    <location>
        <position position="331"/>
    </location>
    <ligand>
        <name>K(+)</name>
        <dbReference type="ChEBI" id="CHEBI:29103"/>
    </ligand>
</feature>
<keyword evidence="15" id="KW-1185">Reference proteome</keyword>
<evidence type="ECO:0000256" key="4">
    <source>
        <dbReference type="ARBA" id="ARBA00022475"/>
    </source>
</evidence>
<dbReference type="PANTHER" id="PTHR32024">
    <property type="entry name" value="TRK SYSTEM POTASSIUM UPTAKE PROTEIN TRKG-RELATED"/>
    <property type="match status" value="1"/>
</dbReference>
<feature type="transmembrane region" description="Helical" evidence="13">
    <location>
        <begin position="253"/>
        <end position="276"/>
    </location>
</feature>